<evidence type="ECO:0000313" key="2">
    <source>
        <dbReference type="Proteomes" id="UP001162156"/>
    </source>
</evidence>
<sequence length="72" mass="8286">MIEEDAVEGETVLVRPIPVISHHSIMYAPKCLVLVSRLDYIETFRVSYLYIKFINLKKLVCSINALLDNFLS</sequence>
<proteinExistence type="predicted"/>
<organism evidence="1 2">
    <name type="scientific">Rhamnusium bicolor</name>
    <dbReference type="NCBI Taxonomy" id="1586634"/>
    <lineage>
        <taxon>Eukaryota</taxon>
        <taxon>Metazoa</taxon>
        <taxon>Ecdysozoa</taxon>
        <taxon>Arthropoda</taxon>
        <taxon>Hexapoda</taxon>
        <taxon>Insecta</taxon>
        <taxon>Pterygota</taxon>
        <taxon>Neoptera</taxon>
        <taxon>Endopterygota</taxon>
        <taxon>Coleoptera</taxon>
        <taxon>Polyphaga</taxon>
        <taxon>Cucujiformia</taxon>
        <taxon>Chrysomeloidea</taxon>
        <taxon>Cerambycidae</taxon>
        <taxon>Lepturinae</taxon>
        <taxon>Rhagiini</taxon>
        <taxon>Rhamnusium</taxon>
    </lineage>
</organism>
<dbReference type="Proteomes" id="UP001162156">
    <property type="component" value="Unassembled WGS sequence"/>
</dbReference>
<evidence type="ECO:0000313" key="1">
    <source>
        <dbReference type="EMBL" id="KAJ8931413.1"/>
    </source>
</evidence>
<gene>
    <name evidence="1" type="ORF">NQ314_015685</name>
</gene>
<dbReference type="EMBL" id="JANEYF010004350">
    <property type="protein sequence ID" value="KAJ8931413.1"/>
    <property type="molecule type" value="Genomic_DNA"/>
</dbReference>
<dbReference type="AlphaFoldDB" id="A0AAV8WY99"/>
<comment type="caution">
    <text evidence="1">The sequence shown here is derived from an EMBL/GenBank/DDBJ whole genome shotgun (WGS) entry which is preliminary data.</text>
</comment>
<reference evidence="1" key="1">
    <citation type="journal article" date="2023" name="Insect Mol. Biol.">
        <title>Genome sequencing provides insights into the evolution of gene families encoding plant cell wall-degrading enzymes in longhorned beetles.</title>
        <authorList>
            <person name="Shin N.R."/>
            <person name="Okamura Y."/>
            <person name="Kirsch R."/>
            <person name="Pauchet Y."/>
        </authorList>
    </citation>
    <scope>NUCLEOTIDE SEQUENCE</scope>
    <source>
        <strain evidence="1">RBIC_L_NR</strain>
    </source>
</reference>
<keyword evidence="2" id="KW-1185">Reference proteome</keyword>
<accession>A0AAV8WY99</accession>
<protein>
    <submittedName>
        <fullName evidence="1">Uncharacterized protein</fullName>
    </submittedName>
</protein>
<name>A0AAV8WY99_9CUCU</name>